<evidence type="ECO:0000256" key="3">
    <source>
        <dbReference type="ARBA" id="ARBA00022771"/>
    </source>
</evidence>
<evidence type="ECO:0000256" key="2">
    <source>
        <dbReference type="ARBA" id="ARBA00022723"/>
    </source>
</evidence>
<keyword evidence="4" id="KW-0862">Zinc</keyword>
<sequence length="102" mass="11697">MAVMATPKPDNYLEPKEFLCQFCYKKFLTYQALGGDLNAHKKERSEAKKLQEQNGYPYPFVFSHSFYVNSLAPTTPNAPLKGPTAIKRDHADDYANFMVWQS</sequence>
<organism evidence="6">
    <name type="scientific">Nymphaea colorata</name>
    <name type="common">pocket water lily</name>
    <dbReference type="NCBI Taxonomy" id="210225"/>
    <lineage>
        <taxon>Eukaryota</taxon>
        <taxon>Viridiplantae</taxon>
        <taxon>Streptophyta</taxon>
        <taxon>Embryophyta</taxon>
        <taxon>Tracheophyta</taxon>
        <taxon>Spermatophyta</taxon>
        <taxon>Magnoliopsida</taxon>
        <taxon>Nymphaeales</taxon>
        <taxon>Nymphaeaceae</taxon>
        <taxon>Nymphaea</taxon>
    </lineage>
</organism>
<evidence type="ECO:0000256" key="1">
    <source>
        <dbReference type="ARBA" id="ARBA00004123"/>
    </source>
</evidence>
<dbReference type="GO" id="GO:0008270">
    <property type="term" value="F:zinc ion binding"/>
    <property type="evidence" value="ECO:0007669"/>
    <property type="project" value="UniProtKB-KW"/>
</dbReference>
<keyword evidence="3" id="KW-0863">Zinc-finger</keyword>
<evidence type="ECO:0000256" key="4">
    <source>
        <dbReference type="ARBA" id="ARBA00022833"/>
    </source>
</evidence>
<dbReference type="GO" id="GO:0005634">
    <property type="term" value="C:nucleus"/>
    <property type="evidence" value="ECO:0007669"/>
    <property type="project" value="UniProtKB-SubCell"/>
</dbReference>
<dbReference type="PANTHER" id="PTHR47287:SF15">
    <property type="entry name" value="ZINC FINGER PROTEIN 3-LIKE"/>
    <property type="match status" value="1"/>
</dbReference>
<dbReference type="InterPro" id="IPR044246">
    <property type="entry name" value="ZFP3-like"/>
</dbReference>
<evidence type="ECO:0000313" key="6">
    <source>
        <dbReference type="EMBL" id="VVW14454.1"/>
    </source>
</evidence>
<dbReference type="EMBL" id="LR721781">
    <property type="protein sequence ID" value="VVW14454.1"/>
    <property type="molecule type" value="Genomic_DNA"/>
</dbReference>
<protein>
    <recommendedName>
        <fullName evidence="7">C2H2-type domain-containing protein</fullName>
    </recommendedName>
</protein>
<dbReference type="Gramene" id="NC3G0201960.1">
    <property type="protein sequence ID" value="NC3G0201960.1:cds"/>
    <property type="gene ID" value="NC3G0201960"/>
</dbReference>
<name>A0A5K1BIZ8_9MAGN</name>
<evidence type="ECO:0000256" key="5">
    <source>
        <dbReference type="ARBA" id="ARBA00023242"/>
    </source>
</evidence>
<accession>A0A5K1BIZ8</accession>
<proteinExistence type="predicted"/>
<dbReference type="GO" id="GO:0009788">
    <property type="term" value="P:negative regulation of abscisic acid-activated signaling pathway"/>
    <property type="evidence" value="ECO:0007669"/>
    <property type="project" value="InterPro"/>
</dbReference>
<dbReference type="PANTHER" id="PTHR47287">
    <property type="entry name" value="C2H2 AND C2HC ZINC FINGERS SUPERFAMILY PROTEIN"/>
    <property type="match status" value="1"/>
</dbReference>
<evidence type="ECO:0008006" key="7">
    <source>
        <dbReference type="Google" id="ProtNLM"/>
    </source>
</evidence>
<dbReference type="AlphaFoldDB" id="A0A5K1BIZ8"/>
<gene>
    <name evidence="6" type="ORF">NYM_LOCUS14598</name>
</gene>
<reference evidence="6" key="1">
    <citation type="submission" date="2019-09" db="EMBL/GenBank/DDBJ databases">
        <authorList>
            <person name="Zhang L."/>
        </authorList>
    </citation>
    <scope>NUCLEOTIDE SEQUENCE</scope>
</reference>
<keyword evidence="2" id="KW-0479">Metal-binding</keyword>
<keyword evidence="5" id="KW-0539">Nucleus</keyword>
<comment type="subcellular location">
    <subcellularLocation>
        <location evidence="1">Nucleus</location>
    </subcellularLocation>
</comment>